<dbReference type="InterPro" id="IPR046947">
    <property type="entry name" value="LytR-like"/>
</dbReference>
<dbReference type="Gene3D" id="3.40.50.2300">
    <property type="match status" value="1"/>
</dbReference>
<evidence type="ECO:0000259" key="3">
    <source>
        <dbReference type="PROSITE" id="PS50930"/>
    </source>
</evidence>
<dbReference type="Gene3D" id="2.40.50.1020">
    <property type="entry name" value="LytTr DNA-binding domain"/>
    <property type="match status" value="1"/>
</dbReference>
<dbReference type="EMBL" id="JAABLM010000007">
    <property type="protein sequence ID" value="NBL64938.1"/>
    <property type="molecule type" value="Genomic_DNA"/>
</dbReference>
<dbReference type="InterPro" id="IPR001789">
    <property type="entry name" value="Sig_transdc_resp-reg_receiver"/>
</dbReference>
<evidence type="ECO:0000313" key="5">
    <source>
        <dbReference type="Proteomes" id="UP000798602"/>
    </source>
</evidence>
<comment type="caution">
    <text evidence="1">Lacks conserved residue(s) required for the propagation of feature annotation.</text>
</comment>
<evidence type="ECO:0000313" key="4">
    <source>
        <dbReference type="EMBL" id="NBL64938.1"/>
    </source>
</evidence>
<comment type="caution">
    <text evidence="4">The sequence shown here is derived from an EMBL/GenBank/DDBJ whole genome shotgun (WGS) entry which is preliminary data.</text>
</comment>
<evidence type="ECO:0000259" key="2">
    <source>
        <dbReference type="PROSITE" id="PS50110"/>
    </source>
</evidence>
<dbReference type="SUPFAM" id="SSF52172">
    <property type="entry name" value="CheY-like"/>
    <property type="match status" value="1"/>
</dbReference>
<proteinExistence type="predicted"/>
<dbReference type="RefSeq" id="WP_166536767.1">
    <property type="nucleotide sequence ID" value="NZ_JAABLM010000007.1"/>
</dbReference>
<keyword evidence="4" id="KW-0238">DNA-binding</keyword>
<dbReference type="GO" id="GO:0003677">
    <property type="term" value="F:DNA binding"/>
    <property type="evidence" value="ECO:0007669"/>
    <property type="project" value="UniProtKB-KW"/>
</dbReference>
<protein>
    <submittedName>
        <fullName evidence="4">DNA-binding response regulator</fullName>
    </submittedName>
</protein>
<dbReference type="Proteomes" id="UP000798602">
    <property type="component" value="Unassembled WGS sequence"/>
</dbReference>
<dbReference type="PROSITE" id="PS50930">
    <property type="entry name" value="HTH_LYTTR"/>
    <property type="match status" value="1"/>
</dbReference>
<dbReference type="PROSITE" id="PS50110">
    <property type="entry name" value="RESPONSE_REGULATORY"/>
    <property type="match status" value="1"/>
</dbReference>
<dbReference type="PANTHER" id="PTHR37299:SF1">
    <property type="entry name" value="STAGE 0 SPORULATION PROTEIN A HOMOLOG"/>
    <property type="match status" value="1"/>
</dbReference>
<name>A0ABW9Z7U6_9FLAO</name>
<sequence length="263" mass="31022">MKYHYVIINDDQDRVMEIRRIADAFPQLQFKGDAHNFNDGIDLVLEQKPQIVFLEITPNTSQSQLSLHFISELHRFLLKVPEIFVTSKNVNQAFEAIKYGVHDYILFPYQKTDIRKAILRLEKKNQIVQPIEPTEPIVVIEDEIMANKEKPLTFCLKSYGDYRYFQSDEVLYLKADNNSTDIFLENGETLTAFKTLKHFEQILPKNFHRIHNSYIVNMEKISRIQMGNAFIYVKNEKIPFSKSYKEAIENIIDLIAKHNYREL</sequence>
<feature type="domain" description="HTH LytTR-type" evidence="3">
    <location>
        <begin position="168"/>
        <end position="254"/>
    </location>
</feature>
<dbReference type="PANTHER" id="PTHR37299">
    <property type="entry name" value="TRANSCRIPTIONAL REGULATOR-RELATED"/>
    <property type="match status" value="1"/>
</dbReference>
<dbReference type="SMART" id="SM00850">
    <property type="entry name" value="LytTR"/>
    <property type="match status" value="1"/>
</dbReference>
<reference evidence="5" key="1">
    <citation type="submission" date="2020-01" db="EMBL/GenBank/DDBJ databases">
        <title>Sphingomonas sp. strain CSW-10.</title>
        <authorList>
            <person name="Chen W.-M."/>
        </authorList>
    </citation>
    <scope>NUCLEOTIDE SEQUENCE [LARGE SCALE GENOMIC DNA]</scope>
    <source>
        <strain evidence="5">NST-5</strain>
    </source>
</reference>
<dbReference type="InterPro" id="IPR011006">
    <property type="entry name" value="CheY-like_superfamily"/>
</dbReference>
<gene>
    <name evidence="4" type="ORF">GV828_06970</name>
</gene>
<evidence type="ECO:0000256" key="1">
    <source>
        <dbReference type="PROSITE-ProRule" id="PRU00169"/>
    </source>
</evidence>
<organism evidence="4 5">
    <name type="scientific">Flavobacterium ichthyis</name>
    <dbReference type="NCBI Taxonomy" id="2698827"/>
    <lineage>
        <taxon>Bacteria</taxon>
        <taxon>Pseudomonadati</taxon>
        <taxon>Bacteroidota</taxon>
        <taxon>Flavobacteriia</taxon>
        <taxon>Flavobacteriales</taxon>
        <taxon>Flavobacteriaceae</taxon>
        <taxon>Flavobacterium</taxon>
    </lineage>
</organism>
<keyword evidence="5" id="KW-1185">Reference proteome</keyword>
<dbReference type="Pfam" id="PF04397">
    <property type="entry name" value="LytTR"/>
    <property type="match status" value="1"/>
</dbReference>
<feature type="domain" description="Response regulatory" evidence="2">
    <location>
        <begin position="4"/>
        <end position="122"/>
    </location>
</feature>
<accession>A0ABW9Z7U6</accession>
<dbReference type="InterPro" id="IPR007492">
    <property type="entry name" value="LytTR_DNA-bd_dom"/>
</dbReference>